<evidence type="ECO:0000259" key="5">
    <source>
        <dbReference type="Pfam" id="PF13476"/>
    </source>
</evidence>
<comment type="similarity">
    <text evidence="1">Belongs to the SMC family. SbcC subfamily.</text>
</comment>
<dbReference type="OrthoDB" id="9795626at2"/>
<dbReference type="EMBL" id="SMKQ01000103">
    <property type="protein sequence ID" value="TDD44202.1"/>
    <property type="molecule type" value="Genomic_DNA"/>
</dbReference>
<evidence type="ECO:0000256" key="3">
    <source>
        <dbReference type="ARBA" id="ARBA00013368"/>
    </source>
</evidence>
<gene>
    <name evidence="6" type="ORF">E1286_27615</name>
</gene>
<evidence type="ECO:0000256" key="4">
    <source>
        <dbReference type="SAM" id="Coils"/>
    </source>
</evidence>
<feature type="coiled-coil region" evidence="4">
    <location>
        <begin position="461"/>
        <end position="488"/>
    </location>
</feature>
<organism evidence="6 7">
    <name type="scientific">Nonomuraea terrae</name>
    <dbReference type="NCBI Taxonomy" id="2530383"/>
    <lineage>
        <taxon>Bacteria</taxon>
        <taxon>Bacillati</taxon>
        <taxon>Actinomycetota</taxon>
        <taxon>Actinomycetes</taxon>
        <taxon>Streptosporangiales</taxon>
        <taxon>Streptosporangiaceae</taxon>
        <taxon>Nonomuraea</taxon>
    </lineage>
</organism>
<evidence type="ECO:0000256" key="1">
    <source>
        <dbReference type="ARBA" id="ARBA00006930"/>
    </source>
</evidence>
<evidence type="ECO:0000313" key="6">
    <source>
        <dbReference type="EMBL" id="TDD44202.1"/>
    </source>
</evidence>
<dbReference type="Pfam" id="PF13476">
    <property type="entry name" value="AAA_23"/>
    <property type="match status" value="1"/>
</dbReference>
<accession>A0A4R4YL77</accession>
<dbReference type="InterPro" id="IPR038729">
    <property type="entry name" value="Rad50/SbcC_AAA"/>
</dbReference>
<dbReference type="AlphaFoldDB" id="A0A4R4YL77"/>
<comment type="subunit">
    <text evidence="2">Heterodimer of SbcC and SbcD.</text>
</comment>
<feature type="coiled-coil region" evidence="4">
    <location>
        <begin position="210"/>
        <end position="295"/>
    </location>
</feature>
<keyword evidence="7" id="KW-1185">Reference proteome</keyword>
<dbReference type="GO" id="GO:0016887">
    <property type="term" value="F:ATP hydrolysis activity"/>
    <property type="evidence" value="ECO:0007669"/>
    <property type="project" value="InterPro"/>
</dbReference>
<protein>
    <recommendedName>
        <fullName evidence="3">Nuclease SbcCD subunit C</fullName>
    </recommendedName>
</protein>
<dbReference type="PANTHER" id="PTHR32114">
    <property type="entry name" value="ABC TRANSPORTER ABCH.3"/>
    <property type="match status" value="1"/>
</dbReference>
<dbReference type="InterPro" id="IPR027417">
    <property type="entry name" value="P-loop_NTPase"/>
</dbReference>
<evidence type="ECO:0000313" key="7">
    <source>
        <dbReference type="Proteomes" id="UP000295302"/>
    </source>
</evidence>
<evidence type="ECO:0000256" key="2">
    <source>
        <dbReference type="ARBA" id="ARBA00011322"/>
    </source>
</evidence>
<keyword evidence="4" id="KW-0175">Coiled coil</keyword>
<dbReference type="PANTHER" id="PTHR32114:SF2">
    <property type="entry name" value="ABC TRANSPORTER ABCH.3"/>
    <property type="match status" value="1"/>
</dbReference>
<proteinExistence type="inferred from homology"/>
<reference evidence="6 7" key="1">
    <citation type="submission" date="2019-03" db="EMBL/GenBank/DDBJ databases">
        <title>Draft genome sequences of novel Actinobacteria.</title>
        <authorList>
            <person name="Sahin N."/>
            <person name="Ay H."/>
            <person name="Saygin H."/>
        </authorList>
    </citation>
    <scope>NUCLEOTIDE SEQUENCE [LARGE SCALE GENOMIC DNA]</scope>
    <source>
        <strain evidence="6 7">CH32</strain>
    </source>
</reference>
<feature type="domain" description="Rad50/SbcC-type AAA" evidence="5">
    <location>
        <begin position="6"/>
        <end position="283"/>
    </location>
</feature>
<sequence length="714" mass="80161">MLIKSVRIVRFKLMRDVTIHFSADPAKPLTVIRGENGSGKTTLLYAMLWGLYGMQGLTKIANVDTPRLTSTFCPPGVPVSVEVEIVFEHTDDLGTSSEYRLRRMVLETPMADTPPRRARDQVTLFRLTPEGDKPVNPAEAWIERLIPQRLSDLFFTNGDDIQKFISGRVHSHERQSKVHQAIRELLGIDQLTSSVADLKYVHGNIKRRVSAESGKDAEELENMCENLRRQITEQEEKRANLETRQKSMEAQQHEWNRELNQLRGIGDLDELNTQINALKKRIEGCRKRVEAALADMRTAFKSQALSLALAATSVDQGRAKLEELADRRVIPNTSLKILEDRLEDGECICGGDLRLGSVLRDHVQHLLDEQRENSEMAQRLTELRYDARGLAVAATDNETFAARREATLVAYTAARDDLSRADVELKQAETKRRLIDDTRVRTLTDELAAVGKKIGDGVLELGRIEERISSLETQLGEREQELAKVTQKNKANRDLIIKRDVAEELRSLAERVQRRLEGEYVQMVSARLQEIFLSIVGAEPDAQLGVFRGVSITEKFDIVVESQHGTNLDTDYELNGASQRALTLAFIWSLMEVAGITAPRLIDTPLGMVSGGVKQRMVNTITHPPTGDQPPYQVILLLTRSEIMEVGELLSQHAGAFATISCSKDYPTDLVYEWPGEEPEVRACSCTHEQACRICARNIDNAHGLAFRNMEAAI</sequence>
<comment type="caution">
    <text evidence="6">The sequence shown here is derived from an EMBL/GenBank/DDBJ whole genome shotgun (WGS) entry which is preliminary data.</text>
</comment>
<dbReference type="SUPFAM" id="SSF52540">
    <property type="entry name" value="P-loop containing nucleoside triphosphate hydrolases"/>
    <property type="match status" value="1"/>
</dbReference>
<name>A0A4R4YL77_9ACTN</name>
<dbReference type="Proteomes" id="UP000295302">
    <property type="component" value="Unassembled WGS sequence"/>
</dbReference>
<dbReference type="RefSeq" id="WP_132616964.1">
    <property type="nucleotide sequence ID" value="NZ_SMKQ01000103.1"/>
</dbReference>
<dbReference type="Gene3D" id="3.40.50.300">
    <property type="entry name" value="P-loop containing nucleotide triphosphate hydrolases"/>
    <property type="match status" value="2"/>
</dbReference>
<dbReference type="GO" id="GO:0006302">
    <property type="term" value="P:double-strand break repair"/>
    <property type="evidence" value="ECO:0007669"/>
    <property type="project" value="InterPro"/>
</dbReference>